<keyword evidence="1" id="KW-0175">Coiled coil</keyword>
<proteinExistence type="predicted"/>
<protein>
    <submittedName>
        <fullName evidence="2">Uncharacterized protein</fullName>
    </submittedName>
</protein>
<reference evidence="2" key="1">
    <citation type="journal article" date="2015" name="Nature">
        <title>Complex archaea that bridge the gap between prokaryotes and eukaryotes.</title>
        <authorList>
            <person name="Spang A."/>
            <person name="Saw J.H."/>
            <person name="Jorgensen S.L."/>
            <person name="Zaremba-Niedzwiedzka K."/>
            <person name="Martijn J."/>
            <person name="Lind A.E."/>
            <person name="van Eijk R."/>
            <person name="Schleper C."/>
            <person name="Guy L."/>
            <person name="Ettema T.J."/>
        </authorList>
    </citation>
    <scope>NUCLEOTIDE SEQUENCE</scope>
</reference>
<evidence type="ECO:0000256" key="1">
    <source>
        <dbReference type="SAM" id="Coils"/>
    </source>
</evidence>
<organism evidence="2">
    <name type="scientific">marine sediment metagenome</name>
    <dbReference type="NCBI Taxonomy" id="412755"/>
    <lineage>
        <taxon>unclassified sequences</taxon>
        <taxon>metagenomes</taxon>
        <taxon>ecological metagenomes</taxon>
    </lineage>
</organism>
<comment type="caution">
    <text evidence="2">The sequence shown here is derived from an EMBL/GenBank/DDBJ whole genome shotgun (WGS) entry which is preliminary data.</text>
</comment>
<accession>A0A0F9JGY8</accession>
<evidence type="ECO:0000313" key="2">
    <source>
        <dbReference type="EMBL" id="KKM69124.1"/>
    </source>
</evidence>
<name>A0A0F9JGY8_9ZZZZ</name>
<dbReference type="AlphaFoldDB" id="A0A0F9JGY8"/>
<feature type="coiled-coil region" evidence="1">
    <location>
        <begin position="250"/>
        <end position="320"/>
    </location>
</feature>
<gene>
    <name evidence="2" type="ORF">LCGC14_1454010</name>
</gene>
<sequence>MVNHTIYFFSLKQFRNHNNKGRILGMEHKSLTLEHDKNLIDKILEDINTRYIILFLYIVRNDLFKDLSDAGLVESYERVLILDDVFKSNMTTYLDKYFIETYIDLGLIKNIRSVREFEQKPDDFILRLGEETVTIEKNTISMPDDSLFLMIHKKFKSLSRRNFNLALTRLKSVRCEKSNLIHSLIYEIGEHDYVLSDDIYYVLDQYGNIYQAIKIEVTIEGFHQRLVEIKEKIETYIEVFEPKLNSKAVLKKIKSAIEQSQDVIQYLKDEKVELSDKFNFNKIDTSEEIFTKWKSQLESLINLRDQLEQIDKRLIELKRYYTGKNKTNSYLEFIEKVSFNEDEIVDKIQTLLIELRKELVRINEVMSTFTMKELKLLNLDYERLIILGNDD</sequence>
<dbReference type="EMBL" id="LAZR01010045">
    <property type="protein sequence ID" value="KKM69124.1"/>
    <property type="molecule type" value="Genomic_DNA"/>
</dbReference>